<dbReference type="AlphaFoldDB" id="A0A840IDI6"/>
<dbReference type="GO" id="GO:0005737">
    <property type="term" value="C:cytoplasm"/>
    <property type="evidence" value="ECO:0007669"/>
    <property type="project" value="TreeGrafter"/>
</dbReference>
<dbReference type="Pfam" id="PF01370">
    <property type="entry name" value="Epimerase"/>
    <property type="match status" value="1"/>
</dbReference>
<dbReference type="PANTHER" id="PTHR48079:SF6">
    <property type="entry name" value="NAD(P)-BINDING DOMAIN-CONTAINING PROTEIN-RELATED"/>
    <property type="match status" value="1"/>
</dbReference>
<dbReference type="RefSeq" id="WP_183341378.1">
    <property type="nucleotide sequence ID" value="NZ_JACHNU010000002.1"/>
</dbReference>
<dbReference type="Proteomes" id="UP000585272">
    <property type="component" value="Unassembled WGS sequence"/>
</dbReference>
<gene>
    <name evidence="2" type="ORF">BDZ31_001879</name>
</gene>
<comment type="caution">
    <text evidence="2">The sequence shown here is derived from an EMBL/GenBank/DDBJ whole genome shotgun (WGS) entry which is preliminary data.</text>
</comment>
<dbReference type="InterPro" id="IPR001509">
    <property type="entry name" value="Epimerase_deHydtase"/>
</dbReference>
<dbReference type="GO" id="GO:0004029">
    <property type="term" value="F:aldehyde dehydrogenase (NAD+) activity"/>
    <property type="evidence" value="ECO:0007669"/>
    <property type="project" value="TreeGrafter"/>
</dbReference>
<feature type="domain" description="NAD-dependent epimerase/dehydratase" evidence="1">
    <location>
        <begin position="4"/>
        <end position="168"/>
    </location>
</feature>
<dbReference type="InterPro" id="IPR036291">
    <property type="entry name" value="NAD(P)-bd_dom_sf"/>
</dbReference>
<evidence type="ECO:0000259" key="1">
    <source>
        <dbReference type="Pfam" id="PF01370"/>
    </source>
</evidence>
<dbReference type="EMBL" id="JACHNU010000002">
    <property type="protein sequence ID" value="MBB4662293.1"/>
    <property type="molecule type" value="Genomic_DNA"/>
</dbReference>
<evidence type="ECO:0000313" key="3">
    <source>
        <dbReference type="Proteomes" id="UP000585272"/>
    </source>
</evidence>
<dbReference type="Gene3D" id="3.40.50.720">
    <property type="entry name" value="NAD(P)-binding Rossmann-like Domain"/>
    <property type="match status" value="1"/>
</dbReference>
<evidence type="ECO:0000313" key="2">
    <source>
        <dbReference type="EMBL" id="MBB4662293.1"/>
    </source>
</evidence>
<dbReference type="SUPFAM" id="SSF51735">
    <property type="entry name" value="NAD(P)-binding Rossmann-fold domains"/>
    <property type="match status" value="1"/>
</dbReference>
<keyword evidence="3" id="KW-1185">Reference proteome</keyword>
<reference evidence="2 3" key="1">
    <citation type="submission" date="2020-08" db="EMBL/GenBank/DDBJ databases">
        <title>Genomic Encyclopedia of Archaeal and Bacterial Type Strains, Phase II (KMG-II): from individual species to whole genera.</title>
        <authorList>
            <person name="Goeker M."/>
        </authorList>
    </citation>
    <scope>NUCLEOTIDE SEQUENCE [LARGE SCALE GENOMIC DNA]</scope>
    <source>
        <strain evidence="2 3">DSM 23288</strain>
    </source>
</reference>
<accession>A0A840IDI6</accession>
<name>A0A840IDI6_9ACTN</name>
<organism evidence="2 3">
    <name type="scientific">Conexibacter arvalis</name>
    <dbReference type="NCBI Taxonomy" id="912552"/>
    <lineage>
        <taxon>Bacteria</taxon>
        <taxon>Bacillati</taxon>
        <taxon>Actinomycetota</taxon>
        <taxon>Thermoleophilia</taxon>
        <taxon>Solirubrobacterales</taxon>
        <taxon>Conexibacteraceae</taxon>
        <taxon>Conexibacter</taxon>
    </lineage>
</organism>
<proteinExistence type="predicted"/>
<protein>
    <submittedName>
        <fullName evidence="2">Nucleoside-diphosphate-sugar epimerase</fullName>
    </submittedName>
</protein>
<dbReference type="InterPro" id="IPR051783">
    <property type="entry name" value="NAD(P)-dependent_oxidoreduct"/>
</dbReference>
<dbReference type="PANTHER" id="PTHR48079">
    <property type="entry name" value="PROTEIN YEEZ"/>
    <property type="match status" value="1"/>
</dbReference>
<sequence>MRMAITGATGNVGTSLLAALAGETAVEEIVAIARRPAELPDPRVRFHVADISRDDLTEPLRGVDAVVHLAWLIQPSRDEATLHATNVEGSRRLLDAIARSDVRALVYASSVGAYSPGPKDRRVDESWPTDGISSSFYARHKAAVERLLDAFERDRPQVRVVRMRPGLIFKRDAATGIRKLFIGPLLPPAAVRRELIPIVPDVPRLRFQAVHSLDVGDAYRRALVGDARGAFNLAADPVLDPQVLGETLGARPVPMRAGLLRSAADLSWRMRLQPTPAGWVDLALAVPLLDASRARSELGWTPRFSSTEALTELLDGIRERADLPTPPLHDGPIG</sequence>